<gene>
    <name evidence="2" type="ORF">HZU44_18215</name>
</gene>
<dbReference type="InterPro" id="IPR039564">
    <property type="entry name" value="Peptidase_C39-like"/>
</dbReference>
<feature type="domain" description="Peptidase C39-like" evidence="1">
    <location>
        <begin position="10"/>
        <end position="155"/>
    </location>
</feature>
<evidence type="ECO:0000259" key="1">
    <source>
        <dbReference type="Pfam" id="PF13529"/>
    </source>
</evidence>
<dbReference type="AlphaFoldDB" id="A0A7D5Y572"/>
<dbReference type="Pfam" id="PF13529">
    <property type="entry name" value="Peptidase_C39_2"/>
    <property type="match status" value="1"/>
</dbReference>
<protein>
    <submittedName>
        <fullName evidence="2">C39 family peptidase</fullName>
    </submittedName>
</protein>
<accession>A0A7D5Y572</accession>
<organism evidence="2">
    <name type="scientific">Micromonospora carbonacea</name>
    <dbReference type="NCBI Taxonomy" id="47853"/>
    <lineage>
        <taxon>Bacteria</taxon>
        <taxon>Bacillati</taxon>
        <taxon>Actinomycetota</taxon>
        <taxon>Actinomycetes</taxon>
        <taxon>Micromonosporales</taxon>
        <taxon>Micromonosporaceae</taxon>
        <taxon>Micromonospora</taxon>
    </lineage>
</organism>
<sequence>MTQFQALAGYVGQLQQKNNWCWNATTVSVAHHYNKMTDWTQCTLATAVLNDKYSGWFAQNPGQPKFDCCGPNGGPWNCNEGWWPDEGPLQKVGHKADGPRLGVLPKQEIAQEVTGNRPILVNIAWAGGGGHIVNIFGYHHLADGTVTDVWVHDPWDGMYIIPYEELRDKYKTNGTWTASMKSRP</sequence>
<proteinExistence type="predicted"/>
<reference evidence="2" key="1">
    <citation type="submission" date="2020-08" db="EMBL/GenBank/DDBJ databases">
        <title>A bifunctional nitrone conjugated secondary metabolite targeting the ribosome.</title>
        <authorList>
            <person name="Limbrick E.M."/>
            <person name="Graf M."/>
            <person name="Derewacz D.K."/>
            <person name="Nguyen F."/>
            <person name="Spraggins J.M."/>
            <person name="Wieland M."/>
            <person name="Ynigez-Gutierrez A.E."/>
            <person name="Reisman B.J."/>
            <person name="Zinshteyn B."/>
            <person name="McCulloch K."/>
            <person name="Iverson T.M."/>
            <person name="Green R."/>
            <person name="Wilson D.N."/>
            <person name="Bachmann B.O."/>
        </authorList>
    </citation>
    <scope>NUCLEOTIDE SEQUENCE</scope>
    <source>
        <strain evidence="2">Africana</strain>
    </source>
</reference>
<name>A0A7D5Y572_9ACTN</name>
<evidence type="ECO:0000313" key="2">
    <source>
        <dbReference type="EMBL" id="QLJ96832.1"/>
    </source>
</evidence>
<dbReference type="EMBL" id="CP058905">
    <property type="protein sequence ID" value="QLJ96832.1"/>
    <property type="molecule type" value="Genomic_DNA"/>
</dbReference>